<dbReference type="InterPro" id="IPR036410">
    <property type="entry name" value="HSP_DnaJ_Cys-rich_dom_sf"/>
</dbReference>
<dbReference type="SUPFAM" id="SSF57938">
    <property type="entry name" value="DnaJ/Hsp40 cysteine-rich domain"/>
    <property type="match status" value="1"/>
</dbReference>
<proteinExistence type="predicted"/>
<accession>A0ABS3E137</accession>
<protein>
    <submittedName>
        <fullName evidence="1">Uncharacterized protein</fullName>
    </submittedName>
</protein>
<sequence>MMTQDKLCLACNGDGLLMDDEAWRYTCRICGGSGFQPQYGRVYDRQAAEVDEQNRYMD</sequence>
<dbReference type="EMBL" id="JAEKJY010000009">
    <property type="protein sequence ID" value="MBN8237310.1"/>
    <property type="molecule type" value="Genomic_DNA"/>
</dbReference>
<keyword evidence="2" id="KW-1185">Reference proteome</keyword>
<name>A0ABS3E137_9BACI</name>
<evidence type="ECO:0000313" key="2">
    <source>
        <dbReference type="Proteomes" id="UP000663970"/>
    </source>
</evidence>
<evidence type="ECO:0000313" key="1">
    <source>
        <dbReference type="EMBL" id="MBN8237310.1"/>
    </source>
</evidence>
<dbReference type="RefSeq" id="WP_156896413.1">
    <property type="nucleotide sequence ID" value="NZ_JAEKJY010000009.1"/>
</dbReference>
<reference evidence="1 2" key="1">
    <citation type="submission" date="2020-12" db="EMBL/GenBank/DDBJ databases">
        <title>Oil enriched cultivation method for isolating marine PHA-producing bacteria.</title>
        <authorList>
            <person name="Zheng W."/>
            <person name="Yu S."/>
            <person name="Huang Y."/>
        </authorList>
    </citation>
    <scope>NUCLEOTIDE SEQUENCE [LARGE SCALE GENOMIC DNA]</scope>
    <source>
        <strain evidence="1 2">SY-2-6</strain>
    </source>
</reference>
<organism evidence="1 2">
    <name type="scientific">Halobacillus kuroshimensis</name>
    <dbReference type="NCBI Taxonomy" id="302481"/>
    <lineage>
        <taxon>Bacteria</taxon>
        <taxon>Bacillati</taxon>
        <taxon>Bacillota</taxon>
        <taxon>Bacilli</taxon>
        <taxon>Bacillales</taxon>
        <taxon>Bacillaceae</taxon>
        <taxon>Halobacillus</taxon>
    </lineage>
</organism>
<gene>
    <name evidence="1" type="ORF">JF544_18955</name>
</gene>
<dbReference type="Proteomes" id="UP000663970">
    <property type="component" value="Unassembled WGS sequence"/>
</dbReference>
<comment type="caution">
    <text evidence="1">The sequence shown here is derived from an EMBL/GenBank/DDBJ whole genome shotgun (WGS) entry which is preliminary data.</text>
</comment>